<organism evidence="1 2">
    <name type="scientific">Ladona fulva</name>
    <name type="common">Scarce chaser dragonfly</name>
    <name type="synonym">Libellula fulva</name>
    <dbReference type="NCBI Taxonomy" id="123851"/>
    <lineage>
        <taxon>Eukaryota</taxon>
        <taxon>Metazoa</taxon>
        <taxon>Ecdysozoa</taxon>
        <taxon>Arthropoda</taxon>
        <taxon>Hexapoda</taxon>
        <taxon>Insecta</taxon>
        <taxon>Pterygota</taxon>
        <taxon>Palaeoptera</taxon>
        <taxon>Odonata</taxon>
        <taxon>Epiprocta</taxon>
        <taxon>Anisoptera</taxon>
        <taxon>Libelluloidea</taxon>
        <taxon>Libellulidae</taxon>
        <taxon>Ladona</taxon>
    </lineage>
</organism>
<keyword evidence="2" id="KW-1185">Reference proteome</keyword>
<dbReference type="EMBL" id="KZ308290">
    <property type="protein sequence ID" value="KAG8226615.1"/>
    <property type="molecule type" value="Genomic_DNA"/>
</dbReference>
<proteinExistence type="predicted"/>
<evidence type="ECO:0000313" key="1">
    <source>
        <dbReference type="EMBL" id="KAG8226615.1"/>
    </source>
</evidence>
<gene>
    <name evidence="1" type="ORF">J437_LFUL007688</name>
</gene>
<name>A0A8K0K1L3_LADFU</name>
<accession>A0A8K0K1L3</accession>
<dbReference type="Proteomes" id="UP000792457">
    <property type="component" value="Unassembled WGS sequence"/>
</dbReference>
<reference evidence="1" key="2">
    <citation type="submission" date="2017-10" db="EMBL/GenBank/DDBJ databases">
        <title>Ladona fulva Genome sequencing and assembly.</title>
        <authorList>
            <person name="Murali S."/>
            <person name="Richards S."/>
            <person name="Bandaranaike D."/>
            <person name="Bellair M."/>
            <person name="Blankenburg K."/>
            <person name="Chao H."/>
            <person name="Dinh H."/>
            <person name="Doddapaneni H."/>
            <person name="Dugan-Rocha S."/>
            <person name="Elkadiri S."/>
            <person name="Gnanaolivu R."/>
            <person name="Hernandez B."/>
            <person name="Skinner E."/>
            <person name="Javaid M."/>
            <person name="Lee S."/>
            <person name="Li M."/>
            <person name="Ming W."/>
            <person name="Munidasa M."/>
            <person name="Muniz J."/>
            <person name="Nguyen L."/>
            <person name="Hughes D."/>
            <person name="Osuji N."/>
            <person name="Pu L.-L."/>
            <person name="Puazo M."/>
            <person name="Qu C."/>
            <person name="Quiroz J."/>
            <person name="Raj R."/>
            <person name="Weissenberger G."/>
            <person name="Xin Y."/>
            <person name="Zou X."/>
            <person name="Han Y."/>
            <person name="Worley K."/>
            <person name="Muzny D."/>
            <person name="Gibbs R."/>
        </authorList>
    </citation>
    <scope>NUCLEOTIDE SEQUENCE</scope>
    <source>
        <strain evidence="1">Sampled in the wild</strain>
    </source>
</reference>
<dbReference type="AlphaFoldDB" id="A0A8K0K1L3"/>
<comment type="caution">
    <text evidence="1">The sequence shown here is derived from an EMBL/GenBank/DDBJ whole genome shotgun (WGS) entry which is preliminary data.</text>
</comment>
<protein>
    <submittedName>
        <fullName evidence="1">Uncharacterized protein</fullName>
    </submittedName>
</protein>
<evidence type="ECO:0000313" key="2">
    <source>
        <dbReference type="Proteomes" id="UP000792457"/>
    </source>
</evidence>
<reference evidence="1" key="1">
    <citation type="submission" date="2013-04" db="EMBL/GenBank/DDBJ databases">
        <authorList>
            <person name="Qu J."/>
            <person name="Murali S.C."/>
            <person name="Bandaranaike D."/>
            <person name="Bellair M."/>
            <person name="Blankenburg K."/>
            <person name="Chao H."/>
            <person name="Dinh H."/>
            <person name="Doddapaneni H."/>
            <person name="Downs B."/>
            <person name="Dugan-Rocha S."/>
            <person name="Elkadiri S."/>
            <person name="Gnanaolivu R.D."/>
            <person name="Hernandez B."/>
            <person name="Javaid M."/>
            <person name="Jayaseelan J.C."/>
            <person name="Lee S."/>
            <person name="Li M."/>
            <person name="Ming W."/>
            <person name="Munidasa M."/>
            <person name="Muniz J."/>
            <person name="Nguyen L."/>
            <person name="Ongeri F."/>
            <person name="Osuji N."/>
            <person name="Pu L.-L."/>
            <person name="Puazo M."/>
            <person name="Qu C."/>
            <person name="Quiroz J."/>
            <person name="Raj R."/>
            <person name="Weissenberger G."/>
            <person name="Xin Y."/>
            <person name="Zou X."/>
            <person name="Han Y."/>
            <person name="Richards S."/>
            <person name="Worley K."/>
            <person name="Muzny D."/>
            <person name="Gibbs R."/>
        </authorList>
    </citation>
    <scope>NUCLEOTIDE SEQUENCE</scope>
    <source>
        <strain evidence="1">Sampled in the wild</strain>
    </source>
</reference>
<sequence length="132" mass="15605">MADNQTQQKEIIVSKHQLKPRKQERFNRYGPSKQMDMIFGTWNTRSILAPQETRWKANGIFDTRNHTTNFLVFFTVGKMTINTNREEKYQDIVEKHSLHTESNDNGIRTIEFARSRGMVVILTQLPRKDIHK</sequence>